<dbReference type="NCBIfam" id="NF005537">
    <property type="entry name" value="PRK07199.1"/>
    <property type="match status" value="1"/>
</dbReference>
<dbReference type="EMBL" id="JARYGX010000007">
    <property type="protein sequence ID" value="MDH7451970.1"/>
    <property type="molecule type" value="Genomic_DNA"/>
</dbReference>
<dbReference type="InterPro" id="IPR029099">
    <property type="entry name" value="Pribosyltran_N"/>
</dbReference>
<feature type="domain" description="Phosphoribosyltransferase" evidence="3">
    <location>
        <begin position="160"/>
        <end position="249"/>
    </location>
</feature>
<organism evidence="5 6">
    <name type="scientific">Luteimonas composti</name>
    <dbReference type="NCBI Taxonomy" id="398257"/>
    <lineage>
        <taxon>Bacteria</taxon>
        <taxon>Pseudomonadati</taxon>
        <taxon>Pseudomonadota</taxon>
        <taxon>Gammaproteobacteria</taxon>
        <taxon>Lysobacterales</taxon>
        <taxon>Lysobacteraceae</taxon>
        <taxon>Luteimonas</taxon>
    </lineage>
</organism>
<evidence type="ECO:0000313" key="6">
    <source>
        <dbReference type="Proteomes" id="UP001160550"/>
    </source>
</evidence>
<keyword evidence="6" id="KW-1185">Reference proteome</keyword>
<evidence type="ECO:0000313" key="5">
    <source>
        <dbReference type="EMBL" id="MDH7451970.1"/>
    </source>
</evidence>
<dbReference type="InterPro" id="IPR005946">
    <property type="entry name" value="Rib-P_diPkinase"/>
</dbReference>
<dbReference type="Pfam" id="PF13793">
    <property type="entry name" value="Pribosyltran_N"/>
    <property type="match status" value="1"/>
</dbReference>
<dbReference type="RefSeq" id="WP_280941170.1">
    <property type="nucleotide sequence ID" value="NZ_JARYGX010000007.1"/>
</dbReference>
<sequence>MRRLILPMPGNEALAAALAQACDGEAGRVETRRFPDGESYVRLHGDPAGRPVDLVCTLARPDPGFLGLVFAADAARELGATEVTLVAPYLAYMRQDVRFQPGECISSRSFARLLSSSFDRLLTVDPHLHRYAALSAIYTMPTATLQAAPLLADWIAAHVAAPLVVGPDAESEQWAGAIATRIGAPHVVLRKTRLGDRSVRIDVPDLSRWRDRTPVLVDDIASSGRTLAEAARGLAAQGLPRAECVVVHALFADGAFEALAPLFARISSTDSVPHPSNGIALAPLLADALQRDLRD</sequence>
<reference evidence="5" key="2">
    <citation type="submission" date="2023-04" db="EMBL/GenBank/DDBJ databases">
        <authorList>
            <person name="Sun J.-Q."/>
        </authorList>
    </citation>
    <scope>NUCLEOTIDE SEQUENCE</scope>
    <source>
        <strain evidence="5">CC-YY355</strain>
    </source>
</reference>
<dbReference type="InterPro" id="IPR000836">
    <property type="entry name" value="PRTase_dom"/>
</dbReference>
<dbReference type="SUPFAM" id="SSF53271">
    <property type="entry name" value="PRTase-like"/>
    <property type="match status" value="2"/>
</dbReference>
<dbReference type="SMART" id="SM01400">
    <property type="entry name" value="Pribosyltran_N"/>
    <property type="match status" value="1"/>
</dbReference>
<accession>A0ABT6MN01</accession>
<dbReference type="CDD" id="cd06223">
    <property type="entry name" value="PRTases_typeI"/>
    <property type="match status" value="1"/>
</dbReference>
<protein>
    <submittedName>
        <fullName evidence="5">Ribose-phosphate pyrophosphokinase</fullName>
    </submittedName>
</protein>
<dbReference type="Pfam" id="PF00156">
    <property type="entry name" value="Pribosyltran"/>
    <property type="match status" value="1"/>
</dbReference>
<keyword evidence="1 2" id="KW-0545">Nucleotide biosynthesis</keyword>
<dbReference type="PANTHER" id="PTHR10210">
    <property type="entry name" value="RIBOSE-PHOSPHATE DIPHOSPHOKINASE FAMILY MEMBER"/>
    <property type="match status" value="1"/>
</dbReference>
<comment type="similarity">
    <text evidence="2">Belongs to the ribose-phosphate pyrophosphokinase family.</text>
</comment>
<evidence type="ECO:0000259" key="3">
    <source>
        <dbReference type="Pfam" id="PF00156"/>
    </source>
</evidence>
<dbReference type="Proteomes" id="UP001160550">
    <property type="component" value="Unassembled WGS sequence"/>
</dbReference>
<reference evidence="5" key="1">
    <citation type="journal article" date="2007" name="Int. J. Syst. Evol. Microbiol.">
        <title>Luteimonas composti sp. nov., a moderately thermophilic bacterium isolated from food waste.</title>
        <authorList>
            <person name="Young C.C."/>
            <person name="Kampfer P."/>
            <person name="Chen W.M."/>
            <person name="Yen W.S."/>
            <person name="Arun A.B."/>
            <person name="Lai W.A."/>
            <person name="Shen F.T."/>
            <person name="Rekha P.D."/>
            <person name="Lin K.Y."/>
            <person name="Chou J.H."/>
        </authorList>
    </citation>
    <scope>NUCLEOTIDE SEQUENCE</scope>
    <source>
        <strain evidence="5">CC-YY355</strain>
    </source>
</reference>
<feature type="domain" description="Ribose-phosphate pyrophosphokinase N-terminal" evidence="4">
    <location>
        <begin position="6"/>
        <end position="116"/>
    </location>
</feature>
<proteinExistence type="inferred from homology"/>
<evidence type="ECO:0000256" key="1">
    <source>
        <dbReference type="ARBA" id="ARBA00022727"/>
    </source>
</evidence>
<name>A0ABT6MN01_9GAMM</name>
<comment type="caution">
    <text evidence="5">The sequence shown here is derived from an EMBL/GenBank/DDBJ whole genome shotgun (WGS) entry which is preliminary data.</text>
</comment>
<evidence type="ECO:0000256" key="2">
    <source>
        <dbReference type="RuleBase" id="RU004324"/>
    </source>
</evidence>
<dbReference type="InterPro" id="IPR029057">
    <property type="entry name" value="PRTase-like"/>
</dbReference>
<dbReference type="Gene3D" id="3.40.50.2020">
    <property type="match status" value="2"/>
</dbReference>
<dbReference type="PANTHER" id="PTHR10210:SF41">
    <property type="entry name" value="RIBOSE-PHOSPHATE PYROPHOSPHOKINASE 1, CHLOROPLASTIC"/>
    <property type="match status" value="1"/>
</dbReference>
<evidence type="ECO:0000259" key="4">
    <source>
        <dbReference type="Pfam" id="PF13793"/>
    </source>
</evidence>
<dbReference type="NCBIfam" id="TIGR01251">
    <property type="entry name" value="ribP_PPkin"/>
    <property type="match status" value="1"/>
</dbReference>
<gene>
    <name evidence="5" type="ORF">QF205_02610</name>
</gene>